<keyword evidence="1" id="KW-1133">Transmembrane helix</keyword>
<reference evidence="2 3" key="1">
    <citation type="submission" date="2017-04" db="EMBL/GenBank/DDBJ databases">
        <authorList>
            <person name="Afonso C.L."/>
            <person name="Miller P.J."/>
            <person name="Scott M.A."/>
            <person name="Spackman E."/>
            <person name="Goraichik I."/>
            <person name="Dimitrov K.M."/>
            <person name="Suarez D.L."/>
            <person name="Swayne D.E."/>
        </authorList>
    </citation>
    <scope>NUCLEOTIDE SEQUENCE [LARGE SCALE GENOMIC DNA]</scope>
    <source>
        <strain evidence="2 3">ToBE</strain>
    </source>
</reference>
<feature type="transmembrane region" description="Helical" evidence="1">
    <location>
        <begin position="104"/>
        <end position="124"/>
    </location>
</feature>
<dbReference type="Proteomes" id="UP000192569">
    <property type="component" value="Chromosome I"/>
</dbReference>
<proteinExistence type="predicted"/>
<feature type="transmembrane region" description="Helical" evidence="1">
    <location>
        <begin position="46"/>
        <end position="65"/>
    </location>
</feature>
<keyword evidence="3" id="KW-1185">Reference proteome</keyword>
<dbReference type="EMBL" id="LT838272">
    <property type="protein sequence ID" value="SMB89468.1"/>
    <property type="molecule type" value="Genomic_DNA"/>
</dbReference>
<organism evidence="2 3">
    <name type="scientific">Thermanaeromonas toyohensis ToBE</name>
    <dbReference type="NCBI Taxonomy" id="698762"/>
    <lineage>
        <taxon>Bacteria</taxon>
        <taxon>Bacillati</taxon>
        <taxon>Bacillota</taxon>
        <taxon>Clostridia</taxon>
        <taxon>Neomoorellales</taxon>
        <taxon>Neomoorellaceae</taxon>
        <taxon>Thermanaeromonas</taxon>
    </lineage>
</organism>
<gene>
    <name evidence="2" type="ORF">SAMN00808754_0159</name>
</gene>
<evidence type="ECO:0000256" key="1">
    <source>
        <dbReference type="SAM" id="Phobius"/>
    </source>
</evidence>
<name>A0A1W1V7Y5_9FIRM</name>
<evidence type="ECO:0008006" key="4">
    <source>
        <dbReference type="Google" id="ProtNLM"/>
    </source>
</evidence>
<feature type="transmembrane region" description="Helical" evidence="1">
    <location>
        <begin position="77"/>
        <end position="98"/>
    </location>
</feature>
<evidence type="ECO:0000313" key="3">
    <source>
        <dbReference type="Proteomes" id="UP000192569"/>
    </source>
</evidence>
<keyword evidence="1" id="KW-0812">Transmembrane</keyword>
<keyword evidence="1" id="KW-0472">Membrane</keyword>
<dbReference type="RefSeq" id="WP_084663092.1">
    <property type="nucleotide sequence ID" value="NZ_LT838272.1"/>
</dbReference>
<dbReference type="STRING" id="698762.SAMN00808754_0159"/>
<protein>
    <recommendedName>
        <fullName evidence="4">CAAX protease self-immunity</fullName>
    </recommendedName>
</protein>
<evidence type="ECO:0000313" key="2">
    <source>
        <dbReference type="EMBL" id="SMB89468.1"/>
    </source>
</evidence>
<dbReference type="AlphaFoldDB" id="A0A1W1V7Y5"/>
<sequence>MPELKAVLVGSLAAVLAWPVNRFFLPKWRFNISLWGPLWEEGLKTGLALAWGGSLFFAHFTFGLIEGAWEWSWGRKGAAWAAIGGHTLFGLAAVLAWWASNSPFWAWGAGALLHIGWNLFLYFLHRQFPSP</sequence>
<dbReference type="OrthoDB" id="1727319at2"/>
<accession>A0A1W1V7Y5</accession>